<keyword evidence="2" id="KW-1185">Reference proteome</keyword>
<accession>A0A344LS39</accession>
<dbReference type="AlphaFoldDB" id="A0A344LS39"/>
<reference evidence="1 2" key="1">
    <citation type="submission" date="2018-06" db="EMBL/GenBank/DDBJ databases">
        <title>Genome sequencing of Flavobacterium.</title>
        <authorList>
            <person name="Baek M.-G."/>
            <person name="Yi H."/>
        </authorList>
    </citation>
    <scope>NUCLEOTIDE SEQUENCE [LARGE SCALE GENOMIC DNA]</scope>
    <source>
        <strain evidence="1 2">HYN0086</strain>
    </source>
</reference>
<dbReference type="PROSITE" id="PS51257">
    <property type="entry name" value="PROKAR_LIPOPROTEIN"/>
    <property type="match status" value="1"/>
</dbReference>
<dbReference type="KEGG" id="ffl:HYN86_09020"/>
<dbReference type="EMBL" id="CP030261">
    <property type="protein sequence ID" value="AXB56731.1"/>
    <property type="molecule type" value="Genomic_DNA"/>
</dbReference>
<protein>
    <recommendedName>
        <fullName evidence="3">YD repeat-containing protein</fullName>
    </recommendedName>
</protein>
<gene>
    <name evidence="1" type="ORF">HYN86_09020</name>
</gene>
<organism evidence="1 2">
    <name type="scientific">Flavobacterium fluviale</name>
    <dbReference type="NCBI Taxonomy" id="2249356"/>
    <lineage>
        <taxon>Bacteria</taxon>
        <taxon>Pseudomonadati</taxon>
        <taxon>Bacteroidota</taxon>
        <taxon>Flavobacteriia</taxon>
        <taxon>Flavobacteriales</taxon>
        <taxon>Flavobacteriaceae</taxon>
        <taxon>Flavobacterium</taxon>
    </lineage>
</organism>
<dbReference type="OrthoDB" id="1376969at2"/>
<dbReference type="RefSeq" id="WP_113677729.1">
    <property type="nucleotide sequence ID" value="NZ_CP030261.1"/>
</dbReference>
<evidence type="ECO:0000313" key="1">
    <source>
        <dbReference type="EMBL" id="AXB56731.1"/>
    </source>
</evidence>
<evidence type="ECO:0000313" key="2">
    <source>
        <dbReference type="Proteomes" id="UP000251561"/>
    </source>
</evidence>
<name>A0A344LS39_9FLAO</name>
<proteinExistence type="predicted"/>
<dbReference type="Proteomes" id="UP000251561">
    <property type="component" value="Chromosome"/>
</dbReference>
<evidence type="ECO:0008006" key="3">
    <source>
        <dbReference type="Google" id="ProtNLM"/>
    </source>
</evidence>
<sequence>MKKILCLFGVLTLALASCSKDDDDNNSGNGTNAILVKTVTVTYPEYPSENSESGVTYNGNKLVSVSGKDSRTDYTYEGNLIVKQIDYEIEDGKDSKSYEVSYRYTNGKLAESIYSENFTSQYPFGQYKGRSVYTYNPDGTVKRDSYSTDYNTGIETKSPYIALLTLVNGNITKSVVTYTTPSSHYVYTSEYEYDTKNTPLKNVLGYSLLLGEDESSSNNIVKRTKFSVYGSEVLEPYVNKTTYEYNANGYPTKKIEYREDGVTVEAITEYTY</sequence>